<accession>A0A9J9UBR7</accession>
<dbReference type="KEGG" id="dia:Dtpsy_3335"/>
<organism evidence="1 2">
    <name type="scientific">Acidovorax ebreus (strain TPSY)</name>
    <name type="common">Diaphorobacter sp. (strain TPSY)</name>
    <dbReference type="NCBI Taxonomy" id="535289"/>
    <lineage>
        <taxon>Bacteria</taxon>
        <taxon>Pseudomonadati</taxon>
        <taxon>Pseudomonadota</taxon>
        <taxon>Betaproteobacteria</taxon>
        <taxon>Burkholderiales</taxon>
        <taxon>Comamonadaceae</taxon>
        <taxon>Diaphorobacter</taxon>
    </lineage>
</organism>
<name>A0A9J9UBR7_ACIET</name>
<gene>
    <name evidence="1" type="ordered locus">Dtpsy_3335</name>
</gene>
<dbReference type="AlphaFoldDB" id="A0A9J9UBR7"/>
<protein>
    <submittedName>
        <fullName evidence="1">Uncharacterized protein</fullName>
    </submittedName>
</protein>
<dbReference type="EMBL" id="CP001392">
    <property type="protein sequence ID" value="ACM34764.1"/>
    <property type="molecule type" value="Genomic_DNA"/>
</dbReference>
<evidence type="ECO:0000313" key="1">
    <source>
        <dbReference type="EMBL" id="ACM34764.1"/>
    </source>
</evidence>
<keyword evidence="2" id="KW-1185">Reference proteome</keyword>
<proteinExistence type="predicted"/>
<reference evidence="1 2" key="1">
    <citation type="journal article" date="2010" name="J. Bacteriol.">
        <title>Completed genome sequence of the anaerobic iron-oxidizing bacterium Acidovorax ebreus strain TPSY.</title>
        <authorList>
            <person name="Byrne-Bailey K.G."/>
            <person name="Weber K.A."/>
            <person name="Chair A.H."/>
            <person name="Bose S."/>
            <person name="Knox T."/>
            <person name="Spanbauer T.L."/>
            <person name="Chertkov O."/>
            <person name="Coates J.D."/>
        </authorList>
    </citation>
    <scope>NUCLEOTIDE SEQUENCE [LARGE SCALE GENOMIC DNA]</scope>
    <source>
        <strain evidence="1 2">TPSY</strain>
    </source>
</reference>
<sequence length="156" mass="17475">MLSRLLATPEFLSRTYTDSISAVRLQEAIKEAVEIHRIRYRHRLVSEQILLEILQLNSQVTVIRGMRNKIAHFCWVRSHDEELFGTGFRGGVPSPKTERRDHAVLTSRELAQINAEAHSLVEKLMGLVANLPEVSEESLLTLPSSGLPSAAAHGTR</sequence>
<dbReference type="Proteomes" id="UP000000450">
    <property type="component" value="Chromosome"/>
</dbReference>
<evidence type="ECO:0000313" key="2">
    <source>
        <dbReference type="Proteomes" id="UP000000450"/>
    </source>
</evidence>